<evidence type="ECO:0000256" key="1">
    <source>
        <dbReference type="ARBA" id="ARBA00000632"/>
    </source>
</evidence>
<gene>
    <name evidence="10" type="ORF">DERF_007948</name>
</gene>
<dbReference type="PANTHER" id="PTHR11195">
    <property type="entry name" value="DESTABILASE-RELATED"/>
    <property type="match status" value="1"/>
</dbReference>
<keyword evidence="4" id="KW-0081">Bacteriolytic enzyme</keyword>
<dbReference type="GO" id="GO:0042742">
    <property type="term" value="P:defense response to bacterium"/>
    <property type="evidence" value="ECO:0007669"/>
    <property type="project" value="UniProtKB-KW"/>
</dbReference>
<keyword evidence="11" id="KW-1185">Reference proteome</keyword>
<feature type="disulfide bond" evidence="8">
    <location>
        <begin position="71"/>
        <end position="81"/>
    </location>
</feature>
<keyword evidence="5" id="KW-0378">Hydrolase</keyword>
<comment type="catalytic activity">
    <reaction evidence="1">
        <text>Hydrolysis of (1-&gt;4)-beta-linkages between N-acetylmuramic acid and N-acetyl-D-glucosamine residues in a peptidoglycan and between N-acetyl-D-glucosamine residues in chitodextrins.</text>
        <dbReference type="EC" id="3.2.1.17"/>
    </reaction>
</comment>
<evidence type="ECO:0000256" key="6">
    <source>
        <dbReference type="ARBA" id="ARBA00023157"/>
    </source>
</evidence>
<dbReference type="GO" id="GO:0003796">
    <property type="term" value="F:lysozyme activity"/>
    <property type="evidence" value="ECO:0007669"/>
    <property type="project" value="UniProtKB-EC"/>
</dbReference>
<dbReference type="Gene3D" id="1.10.530.10">
    <property type="match status" value="1"/>
</dbReference>
<evidence type="ECO:0000256" key="3">
    <source>
        <dbReference type="ARBA" id="ARBA00022529"/>
    </source>
</evidence>
<feature type="disulfide bond" evidence="8">
    <location>
        <begin position="114"/>
        <end position="120"/>
    </location>
</feature>
<sequence>MLNRIYLFALLLLPLPSSSSVIDVIGKEIYRKNDHNEIDHHRSLSSLIFDNDDCLRCICAASSGCQINSRCRIIEPDKYLCGPFRLSRSYWKMANNSSPNHYQWLDYPFNFEQCAHDLHCSIRTIKNFMRKFFFGKCPQLSEQLLLFNGNNRSIFDQCTRISMIHYQAIYGSEDVDQHSSSPISWDNCNINLTYGDNRLIVQQIEWLEKNLPATRSDNYYWHNFFWCSELYLL</sequence>
<dbReference type="EMBL" id="ASGP02000003">
    <property type="protein sequence ID" value="KAH9517270.1"/>
    <property type="molecule type" value="Genomic_DNA"/>
</dbReference>
<feature type="signal peptide" evidence="9">
    <location>
        <begin position="1"/>
        <end position="19"/>
    </location>
</feature>
<evidence type="ECO:0000256" key="5">
    <source>
        <dbReference type="ARBA" id="ARBA00022801"/>
    </source>
</evidence>
<reference evidence="10" key="2">
    <citation type="journal article" date="2022" name="Res Sq">
        <title>Comparative Genomics Reveals Insights into the Divergent Evolution of Astigmatic Mites and Household Pest Adaptations.</title>
        <authorList>
            <person name="Xiong Q."/>
            <person name="Wan A.T.-Y."/>
            <person name="Liu X.-Y."/>
            <person name="Fung C.S.-H."/>
            <person name="Xiao X."/>
            <person name="Malainual N."/>
            <person name="Hou J."/>
            <person name="Wang L."/>
            <person name="Wang M."/>
            <person name="Yang K."/>
            <person name="Cui Y."/>
            <person name="Leung E."/>
            <person name="Nong W."/>
            <person name="Shin S.-K."/>
            <person name="Au S."/>
            <person name="Jeong K.Y."/>
            <person name="Chew F.T."/>
            <person name="Hui J."/>
            <person name="Leung T.F."/>
            <person name="Tungtrongchitr A."/>
            <person name="Zhong N."/>
            <person name="Liu Z."/>
            <person name="Tsui S."/>
        </authorList>
    </citation>
    <scope>NUCLEOTIDE SEQUENCE</scope>
    <source>
        <strain evidence="10">Derf</strain>
        <tissue evidence="10">Whole organism</tissue>
    </source>
</reference>
<evidence type="ECO:0000313" key="11">
    <source>
        <dbReference type="Proteomes" id="UP000790347"/>
    </source>
</evidence>
<evidence type="ECO:0000256" key="9">
    <source>
        <dbReference type="SAM" id="SignalP"/>
    </source>
</evidence>
<evidence type="ECO:0000256" key="2">
    <source>
        <dbReference type="ARBA" id="ARBA00012732"/>
    </source>
</evidence>
<dbReference type="AlphaFoldDB" id="A0A922L503"/>
<dbReference type="Proteomes" id="UP000790347">
    <property type="component" value="Unassembled WGS sequence"/>
</dbReference>
<feature type="disulfide bond" evidence="8">
    <location>
        <begin position="59"/>
        <end position="65"/>
    </location>
</feature>
<dbReference type="PROSITE" id="PS51909">
    <property type="entry name" value="LYSOZYME_I"/>
    <property type="match status" value="1"/>
</dbReference>
<accession>A0A922L503</accession>
<organism evidence="10 11">
    <name type="scientific">Dermatophagoides farinae</name>
    <name type="common">American house dust mite</name>
    <dbReference type="NCBI Taxonomy" id="6954"/>
    <lineage>
        <taxon>Eukaryota</taxon>
        <taxon>Metazoa</taxon>
        <taxon>Ecdysozoa</taxon>
        <taxon>Arthropoda</taxon>
        <taxon>Chelicerata</taxon>
        <taxon>Arachnida</taxon>
        <taxon>Acari</taxon>
        <taxon>Acariformes</taxon>
        <taxon>Sarcoptiformes</taxon>
        <taxon>Astigmata</taxon>
        <taxon>Psoroptidia</taxon>
        <taxon>Analgoidea</taxon>
        <taxon>Pyroglyphidae</taxon>
        <taxon>Dermatophagoidinae</taxon>
        <taxon>Dermatophagoides</taxon>
    </lineage>
</organism>
<keyword evidence="7" id="KW-0326">Glycosidase</keyword>
<dbReference type="EC" id="3.2.1.17" evidence="2"/>
<evidence type="ECO:0000256" key="7">
    <source>
        <dbReference type="ARBA" id="ARBA00023295"/>
    </source>
</evidence>
<keyword evidence="9" id="KW-0732">Signal</keyword>
<evidence type="ECO:0000313" key="10">
    <source>
        <dbReference type="EMBL" id="KAH9517270.1"/>
    </source>
</evidence>
<keyword evidence="3" id="KW-0929">Antimicrobial</keyword>
<evidence type="ECO:0000256" key="8">
    <source>
        <dbReference type="PIRSR" id="PIRSR608597-3"/>
    </source>
</evidence>
<dbReference type="InterPro" id="IPR008597">
    <property type="entry name" value="Invert_lysozyme"/>
</dbReference>
<proteinExistence type="predicted"/>
<dbReference type="PANTHER" id="PTHR11195:SF13">
    <property type="entry name" value="INVERTEBRATE-TYPE LYSOZYME 2-RELATED"/>
    <property type="match status" value="1"/>
</dbReference>
<name>A0A922L503_DERFA</name>
<dbReference type="GO" id="GO:0031640">
    <property type="term" value="P:killing of cells of another organism"/>
    <property type="evidence" value="ECO:0007669"/>
    <property type="project" value="UniProtKB-KW"/>
</dbReference>
<feature type="chain" id="PRO_5036789949" description="lysozyme" evidence="9">
    <location>
        <begin position="20"/>
        <end position="233"/>
    </location>
</feature>
<reference evidence="10" key="1">
    <citation type="submission" date="2013-05" db="EMBL/GenBank/DDBJ databases">
        <authorList>
            <person name="Yim A.K.Y."/>
            <person name="Chan T.F."/>
            <person name="Ji K.M."/>
            <person name="Liu X.Y."/>
            <person name="Zhou J.W."/>
            <person name="Li R.Q."/>
            <person name="Yang K.Y."/>
            <person name="Li J."/>
            <person name="Li M."/>
            <person name="Law P.T.W."/>
            <person name="Wu Y.L."/>
            <person name="Cai Z.L."/>
            <person name="Qin H."/>
            <person name="Bao Y."/>
            <person name="Leung R.K.K."/>
            <person name="Ng P.K.S."/>
            <person name="Zou J."/>
            <person name="Zhong X.J."/>
            <person name="Ran P.X."/>
            <person name="Zhong N.S."/>
            <person name="Liu Z.G."/>
            <person name="Tsui S.K.W."/>
        </authorList>
    </citation>
    <scope>NUCLEOTIDE SEQUENCE</scope>
    <source>
        <strain evidence="10">Derf</strain>
        <tissue evidence="10">Whole organism</tissue>
    </source>
</reference>
<comment type="caution">
    <text evidence="10">The sequence shown here is derived from an EMBL/GenBank/DDBJ whole genome shotgun (WGS) entry which is preliminary data.</text>
</comment>
<dbReference type="Pfam" id="PF05497">
    <property type="entry name" value="Destabilase"/>
    <property type="match status" value="1"/>
</dbReference>
<protein>
    <recommendedName>
        <fullName evidence="2">lysozyme</fullName>
        <ecNumber evidence="2">3.2.1.17</ecNumber>
    </recommendedName>
</protein>
<evidence type="ECO:0000256" key="4">
    <source>
        <dbReference type="ARBA" id="ARBA00022638"/>
    </source>
</evidence>
<keyword evidence="6 8" id="KW-1015">Disulfide bond</keyword>